<name>A0LWC2_ACIC1</name>
<dbReference type="HOGENOM" id="CLU_1860855_0_0_11"/>
<gene>
    <name evidence="1" type="ordered locus">Acel_1960</name>
</gene>
<dbReference type="EMBL" id="CP000481">
    <property type="protein sequence ID" value="ABK53732.1"/>
    <property type="molecule type" value="Genomic_DNA"/>
</dbReference>
<evidence type="ECO:0000313" key="1">
    <source>
        <dbReference type="EMBL" id="ABK53732.1"/>
    </source>
</evidence>
<proteinExistence type="predicted"/>
<accession>A0LWC2</accession>
<evidence type="ECO:0000313" key="2">
    <source>
        <dbReference type="Proteomes" id="UP000008221"/>
    </source>
</evidence>
<dbReference type="Proteomes" id="UP000008221">
    <property type="component" value="Chromosome"/>
</dbReference>
<dbReference type="STRING" id="351607.Acel_1960"/>
<dbReference type="KEGG" id="ace:Acel_1960"/>
<organism evidence="1 2">
    <name type="scientific">Acidothermus cellulolyticus (strain ATCC 43068 / DSM 8971 / 11B)</name>
    <dbReference type="NCBI Taxonomy" id="351607"/>
    <lineage>
        <taxon>Bacteria</taxon>
        <taxon>Bacillati</taxon>
        <taxon>Actinomycetota</taxon>
        <taxon>Actinomycetes</taxon>
        <taxon>Acidothermales</taxon>
        <taxon>Acidothermaceae</taxon>
        <taxon>Acidothermus</taxon>
    </lineage>
</organism>
<dbReference type="InParanoid" id="A0LWC2"/>
<sequence length="137" mass="15358">MRYGEISARGLLAVLARNRAIGAGEEHRLRPVLPPDDVRRRAVGAPHFGDHPMTRRFTDMPAVYRDFITNVSLHRNLPAERSPSCSGCWSLSTRILPGLRHGATPRLRRPAGILPRLRLRRIRPGSVPPPRRRSAAP</sequence>
<protein>
    <submittedName>
        <fullName evidence="1">Uncharacterized protein</fullName>
    </submittedName>
</protein>
<reference evidence="1 2" key="1">
    <citation type="journal article" date="2009" name="Genome Res.">
        <title>Complete genome of the cellulolytic thermophile Acidothermus cellulolyticus 11B provides insights into its ecophysiological and evolutionary adaptations.</title>
        <authorList>
            <person name="Barabote R.D."/>
            <person name="Xie G."/>
            <person name="Leu D.H."/>
            <person name="Normand P."/>
            <person name="Necsulea A."/>
            <person name="Daubin V."/>
            <person name="Medigue C."/>
            <person name="Adney W.S."/>
            <person name="Xu X.C."/>
            <person name="Lapidus A."/>
            <person name="Parales R.E."/>
            <person name="Detter C."/>
            <person name="Pujic P."/>
            <person name="Bruce D."/>
            <person name="Lavire C."/>
            <person name="Challacombe J.F."/>
            <person name="Brettin T.S."/>
            <person name="Berry A.M."/>
        </authorList>
    </citation>
    <scope>NUCLEOTIDE SEQUENCE [LARGE SCALE GENOMIC DNA]</scope>
    <source>
        <strain evidence="2">ATCC 43068 / DSM 8971 / 11B</strain>
    </source>
</reference>
<keyword evidence="2" id="KW-1185">Reference proteome</keyword>
<dbReference type="AlphaFoldDB" id="A0LWC2"/>